<evidence type="ECO:0000313" key="3">
    <source>
        <dbReference type="Proteomes" id="UP000594260"/>
    </source>
</evidence>
<dbReference type="InterPro" id="IPR001870">
    <property type="entry name" value="B30.2/SPRY"/>
</dbReference>
<dbReference type="InterPro" id="IPR013320">
    <property type="entry name" value="ConA-like_dom_sf"/>
</dbReference>
<proteinExistence type="predicted"/>
<dbReference type="PANTHER" id="PTHR12864">
    <property type="entry name" value="RAN BINDING PROTEIN 9-RELATED"/>
    <property type="match status" value="1"/>
</dbReference>
<keyword evidence="3" id="KW-1185">Reference proteome</keyword>
<protein>
    <recommendedName>
        <fullName evidence="1">B30.2/SPRY domain-containing protein</fullName>
    </recommendedName>
</protein>
<dbReference type="InterPro" id="IPR003877">
    <property type="entry name" value="SPRY_dom"/>
</dbReference>
<dbReference type="OMA" id="EMVIDSC"/>
<dbReference type="InterPro" id="IPR050618">
    <property type="entry name" value="Ubq-SigPath_Reg"/>
</dbReference>
<dbReference type="SMART" id="SM00449">
    <property type="entry name" value="SPRY"/>
    <property type="match status" value="2"/>
</dbReference>
<dbReference type="GeneID" id="111248722"/>
<dbReference type="Pfam" id="PF00622">
    <property type="entry name" value="SPRY"/>
    <property type="match status" value="1"/>
</dbReference>
<reference evidence="2" key="1">
    <citation type="submission" date="2021-01" db="UniProtKB">
        <authorList>
            <consortium name="EnsemblMetazoa"/>
        </authorList>
    </citation>
    <scope>IDENTIFICATION</scope>
</reference>
<dbReference type="AlphaFoldDB" id="A0A7M7MF54"/>
<accession>A0A7M7MF54</accession>
<evidence type="ECO:0000259" key="1">
    <source>
        <dbReference type="PROSITE" id="PS50188"/>
    </source>
</evidence>
<dbReference type="SUPFAM" id="SSF49899">
    <property type="entry name" value="Concanavalin A-like lectins/glucanases"/>
    <property type="match status" value="2"/>
</dbReference>
<dbReference type="EnsemblMetazoa" id="XM_022801550">
    <property type="protein sequence ID" value="XP_022657285"/>
    <property type="gene ID" value="LOC111248722"/>
</dbReference>
<dbReference type="Proteomes" id="UP000594260">
    <property type="component" value="Unplaced"/>
</dbReference>
<dbReference type="RefSeq" id="XP_022657285.1">
    <property type="nucleotide sequence ID" value="XM_022801550.1"/>
</dbReference>
<dbReference type="PROSITE" id="PS50188">
    <property type="entry name" value="B302_SPRY"/>
    <property type="match status" value="1"/>
</dbReference>
<feature type="domain" description="B30.2/SPRY" evidence="1">
    <location>
        <begin position="1"/>
        <end position="124"/>
    </location>
</feature>
<evidence type="ECO:0000313" key="2">
    <source>
        <dbReference type="EnsemblMetazoa" id="XP_022657285"/>
    </source>
</evidence>
<dbReference type="InterPro" id="IPR043136">
    <property type="entry name" value="B30.2/SPRY_sf"/>
</dbReference>
<name>A0A7M7MF54_VARDE</name>
<dbReference type="Gene3D" id="2.60.120.920">
    <property type="match status" value="2"/>
</dbReference>
<sequence>MVKGGQIVIGLMPYEACQRIATASPVGSTKNSIGLNLNGGLLLQSSSAPSHFGPRCHNRDVIGIGMHFGPGFSELKNNVSVFFTYNGREFGSREVILFGQRFVPAVSLNQPGERVRFRLDASWPPRPREDGEEMQCDHFDDFWDRLSNVRLNGDIIEYAGSGLSNNGVGFAQAAQPLTPSAHYFELEILDPGESCYIAIGIAHRHYSCKQHPGWSKGSIAYHADDGEVFVENGTGGERAPMCRQGDRMGCGILFPSNLEETRQAALDENAAAAAVAISPGEGGRECGRGSDESPISRYKEMHNGRLLMQYRRRGDNQRYRIHRQLQVAASAAANSANVELWAQSRVELDDYVPHEQLDCGVRVKVFFTRNGQIVCTKEMPLPQEGFFPTVGLLSRGERVRVDLQPLSG</sequence>
<organism evidence="2 3">
    <name type="scientific">Varroa destructor</name>
    <name type="common">Honeybee mite</name>
    <dbReference type="NCBI Taxonomy" id="109461"/>
    <lineage>
        <taxon>Eukaryota</taxon>
        <taxon>Metazoa</taxon>
        <taxon>Ecdysozoa</taxon>
        <taxon>Arthropoda</taxon>
        <taxon>Chelicerata</taxon>
        <taxon>Arachnida</taxon>
        <taxon>Acari</taxon>
        <taxon>Parasitiformes</taxon>
        <taxon>Mesostigmata</taxon>
        <taxon>Gamasina</taxon>
        <taxon>Dermanyssoidea</taxon>
        <taxon>Varroidae</taxon>
        <taxon>Varroa</taxon>
    </lineage>
</organism>